<dbReference type="RefSeq" id="WP_169145166.1">
    <property type="nucleotide sequence ID" value="NZ_JABBGA010000004.1"/>
</dbReference>
<accession>A0A848G7E8</accession>
<feature type="domain" description="Ig-like SoxY" evidence="1">
    <location>
        <begin position="56"/>
        <end position="152"/>
    </location>
</feature>
<name>A0A848G7E8_9RHOO</name>
<reference evidence="2 3" key="1">
    <citation type="submission" date="2020-04" db="EMBL/GenBank/DDBJ databases">
        <title>Zoogloea sp. G-4-1-14 isolated from soil.</title>
        <authorList>
            <person name="Dahal R.H."/>
        </authorList>
    </citation>
    <scope>NUCLEOTIDE SEQUENCE [LARGE SCALE GENOMIC DNA]</scope>
    <source>
        <strain evidence="2 3">G-4-1-14</strain>
    </source>
</reference>
<dbReference type="InterPro" id="IPR016568">
    <property type="entry name" value="Sulphur_oxidation_SoxY"/>
</dbReference>
<comment type="caution">
    <text evidence="2">The sequence shown here is derived from an EMBL/GenBank/DDBJ whole genome shotgun (WGS) entry which is preliminary data.</text>
</comment>
<evidence type="ECO:0000313" key="2">
    <source>
        <dbReference type="EMBL" id="NML25541.1"/>
    </source>
</evidence>
<protein>
    <submittedName>
        <fullName evidence="2">Thiosulfate oxidation carrier protein SoxY</fullName>
    </submittedName>
</protein>
<organism evidence="2 3">
    <name type="scientific">Zoogloea dura</name>
    <dbReference type="NCBI Taxonomy" id="2728840"/>
    <lineage>
        <taxon>Bacteria</taxon>
        <taxon>Pseudomonadati</taxon>
        <taxon>Pseudomonadota</taxon>
        <taxon>Betaproteobacteria</taxon>
        <taxon>Rhodocyclales</taxon>
        <taxon>Zoogloeaceae</taxon>
        <taxon>Zoogloea</taxon>
    </lineage>
</organism>
<dbReference type="InterPro" id="IPR032711">
    <property type="entry name" value="SoxY"/>
</dbReference>
<dbReference type="Gene3D" id="2.60.40.2470">
    <property type="entry name" value="SoxY domain"/>
    <property type="match status" value="1"/>
</dbReference>
<dbReference type="EMBL" id="JABBGA010000004">
    <property type="protein sequence ID" value="NML25541.1"/>
    <property type="molecule type" value="Genomic_DNA"/>
</dbReference>
<sequence length="154" mass="16461">MNRRIFLELFSKAGAVAPFIGSGLLRPGQALAVDFNRAPFEAKTAADVLRLTGTGGAEATRDIFLKVPEVAENGASVPIEIASNIPGTTRLMVIIDKNPLPLALQFNFGPEAVPRLQTRLRMAESSRLRIVATAAGKHYTVFRDVKVTVGGCGD</sequence>
<dbReference type="Pfam" id="PF13501">
    <property type="entry name" value="SoxY"/>
    <property type="match status" value="1"/>
</dbReference>
<keyword evidence="3" id="KW-1185">Reference proteome</keyword>
<dbReference type="PIRSF" id="PIRSF010312">
    <property type="entry name" value="Sulphur_oxidation_SoxY"/>
    <property type="match status" value="1"/>
</dbReference>
<dbReference type="AlphaFoldDB" id="A0A848G7E8"/>
<evidence type="ECO:0000259" key="1">
    <source>
        <dbReference type="Pfam" id="PF13501"/>
    </source>
</evidence>
<dbReference type="Proteomes" id="UP000580043">
    <property type="component" value="Unassembled WGS sequence"/>
</dbReference>
<dbReference type="InterPro" id="IPR038162">
    <property type="entry name" value="SoxY_sf"/>
</dbReference>
<gene>
    <name evidence="2" type="ORF">HHL15_07290</name>
</gene>
<evidence type="ECO:0000313" key="3">
    <source>
        <dbReference type="Proteomes" id="UP000580043"/>
    </source>
</evidence>
<proteinExistence type="predicted"/>